<accession>A0A8H5HQX1</accession>
<dbReference type="GO" id="GO:0008270">
    <property type="term" value="F:zinc ion binding"/>
    <property type="evidence" value="ECO:0007669"/>
    <property type="project" value="UniProtKB-KW"/>
</dbReference>
<comment type="caution">
    <text evidence="8">The sequence shown here is derived from an EMBL/GenBank/DDBJ whole genome shotgun (WGS) entry which is preliminary data.</text>
</comment>
<feature type="compositionally biased region" description="Acidic residues" evidence="6">
    <location>
        <begin position="73"/>
        <end position="82"/>
    </location>
</feature>
<dbReference type="InterPro" id="IPR012337">
    <property type="entry name" value="RNaseH-like_sf"/>
</dbReference>
<dbReference type="GO" id="GO:0046983">
    <property type="term" value="F:protein dimerization activity"/>
    <property type="evidence" value="ECO:0007669"/>
    <property type="project" value="InterPro"/>
</dbReference>
<dbReference type="PANTHER" id="PTHR46481">
    <property type="entry name" value="ZINC FINGER BED DOMAIN-CONTAINING PROTEIN 4"/>
    <property type="match status" value="1"/>
</dbReference>
<feature type="domain" description="HAT C-terminal dimerisation" evidence="7">
    <location>
        <begin position="772"/>
        <end position="851"/>
    </location>
</feature>
<feature type="compositionally biased region" description="Acidic residues" evidence="6">
    <location>
        <begin position="90"/>
        <end position="109"/>
    </location>
</feature>
<evidence type="ECO:0000313" key="9">
    <source>
        <dbReference type="Proteomes" id="UP000565441"/>
    </source>
</evidence>
<feature type="compositionally biased region" description="Low complexity" evidence="6">
    <location>
        <begin position="16"/>
        <end position="34"/>
    </location>
</feature>
<dbReference type="Proteomes" id="UP000565441">
    <property type="component" value="Unassembled WGS sequence"/>
</dbReference>
<evidence type="ECO:0000256" key="6">
    <source>
        <dbReference type="SAM" id="MobiDB-lite"/>
    </source>
</evidence>
<comment type="subcellular location">
    <subcellularLocation>
        <location evidence="1">Nucleus</location>
    </subcellularLocation>
</comment>
<dbReference type="EMBL" id="JAACJP010000001">
    <property type="protein sequence ID" value="KAF5387604.1"/>
    <property type="molecule type" value="Genomic_DNA"/>
</dbReference>
<dbReference type="Pfam" id="PF05699">
    <property type="entry name" value="Dimer_Tnp_hAT"/>
    <property type="match status" value="1"/>
</dbReference>
<keyword evidence="2" id="KW-0479">Metal-binding</keyword>
<keyword evidence="3" id="KW-0863">Zinc-finger</keyword>
<reference evidence="8 9" key="1">
    <citation type="journal article" date="2020" name="ISME J.">
        <title>Uncovering the hidden diversity of litter-decomposition mechanisms in mushroom-forming fungi.</title>
        <authorList>
            <person name="Floudas D."/>
            <person name="Bentzer J."/>
            <person name="Ahren D."/>
            <person name="Johansson T."/>
            <person name="Persson P."/>
            <person name="Tunlid A."/>
        </authorList>
    </citation>
    <scope>NUCLEOTIDE SEQUENCE [LARGE SCALE GENOMIC DNA]</scope>
    <source>
        <strain evidence="8 9">CBS 661.87</strain>
    </source>
</reference>
<gene>
    <name evidence="8" type="ORF">D9615_000731</name>
</gene>
<evidence type="ECO:0000256" key="1">
    <source>
        <dbReference type="ARBA" id="ARBA00004123"/>
    </source>
</evidence>
<keyword evidence="5" id="KW-0539">Nucleus</keyword>
<evidence type="ECO:0000313" key="8">
    <source>
        <dbReference type="EMBL" id="KAF5387604.1"/>
    </source>
</evidence>
<name>A0A8H5HQX1_9AGAR</name>
<dbReference type="AlphaFoldDB" id="A0A8H5HQX1"/>
<dbReference type="OrthoDB" id="3058553at2759"/>
<keyword evidence="9" id="KW-1185">Reference proteome</keyword>
<dbReference type="InterPro" id="IPR008906">
    <property type="entry name" value="HATC_C_dom"/>
</dbReference>
<evidence type="ECO:0000256" key="3">
    <source>
        <dbReference type="ARBA" id="ARBA00022771"/>
    </source>
</evidence>
<dbReference type="GO" id="GO:0005634">
    <property type="term" value="C:nucleus"/>
    <property type="evidence" value="ECO:0007669"/>
    <property type="project" value="UniProtKB-SubCell"/>
</dbReference>
<proteinExistence type="predicted"/>
<feature type="region of interest" description="Disordered" evidence="6">
    <location>
        <begin position="1"/>
        <end position="109"/>
    </location>
</feature>
<evidence type="ECO:0000259" key="7">
    <source>
        <dbReference type="Pfam" id="PF05699"/>
    </source>
</evidence>
<sequence>MNPAPPVHPFFNGGEAPAVSVASSRRSGRALRPSICLRDPDNNEPPARGTSALKRAASNSVSSPSTRRKVTDSDDSSDEFQDVENGTGGDTEEEGQDEGVDEEDEEDTDLEDRFACVKAMADSDREALALRAGRKEDRTADVRTIFTKQQRINPATNETEDGHLCELCRAAGVIEKNCFFKGSMSTLRTHISRNPDHIKIYIDRCQKLGLALNSRAVARSESASSIDGMLQGTLDGIVSRQPRMPAFTSAGMLDYVIELIVREDELIDRGSFRRLLKFMRPSLQEKDIPHRTKLRQEIIRRAHDVEQRVRDRLKDISGKVSFTFDTWTSDAGDPFLSVTGHYIWAPESHPMDWSLKTDQLAFTHLEGNHSGSNVGNVLVRTFDRYNLRRKLGWATADNAPNNFTGIRTAAIDINSTPGLTEKWEPAQRYIRCMEHAVDLSARHFVETISPSTRKVVKKIRTAFKNANMNLEDEGLDLNAINESLASIDDTGDDEDDDEDDPDEVATLLSFADSVGKALALVKQIRASPQARAFFKKSCQQNDVPTLQLLLWIRTRWASMYSFLDRMLTVRKAINHFVQLADDSDEVPTLRGKSYSDFRLGKQDWNKLELMHEVLKEPASAKQTFSSSQEPTVFRTVPVLEFLQETWENMADLPRFYEVEEALRKGLANLEKWYRKVTDVDAYFICLVLDPNIKTAYTEEKWKPEFHEAGMERLGEVFDSYYITPTPSESTMSQKATAVVPDKSNGQYGYSWIRNAVRAHVDAEHTQASPRDELKRYLESPLEKVEDVIGYWGKHSGPSHYPTLARLARDYLAIQGSATPSERAFSSGGLTGVALRNRLTVEAFEALQLLKSAYRNGHIDAGSEAEKHLETLWDCTDGHSDLL</sequence>
<dbReference type="PANTHER" id="PTHR46481:SF10">
    <property type="entry name" value="ZINC FINGER BED DOMAIN-CONTAINING PROTEIN 39"/>
    <property type="match status" value="1"/>
</dbReference>
<keyword evidence="4" id="KW-0862">Zinc</keyword>
<dbReference type="SUPFAM" id="SSF53098">
    <property type="entry name" value="Ribonuclease H-like"/>
    <property type="match status" value="1"/>
</dbReference>
<organism evidence="8 9">
    <name type="scientific">Tricholomella constricta</name>
    <dbReference type="NCBI Taxonomy" id="117010"/>
    <lineage>
        <taxon>Eukaryota</taxon>
        <taxon>Fungi</taxon>
        <taxon>Dikarya</taxon>
        <taxon>Basidiomycota</taxon>
        <taxon>Agaricomycotina</taxon>
        <taxon>Agaricomycetes</taxon>
        <taxon>Agaricomycetidae</taxon>
        <taxon>Agaricales</taxon>
        <taxon>Tricholomatineae</taxon>
        <taxon>Lyophyllaceae</taxon>
        <taxon>Tricholomella</taxon>
    </lineage>
</organism>
<evidence type="ECO:0000256" key="2">
    <source>
        <dbReference type="ARBA" id="ARBA00022723"/>
    </source>
</evidence>
<evidence type="ECO:0000256" key="4">
    <source>
        <dbReference type="ARBA" id="ARBA00022833"/>
    </source>
</evidence>
<evidence type="ECO:0000256" key="5">
    <source>
        <dbReference type="ARBA" id="ARBA00023242"/>
    </source>
</evidence>
<protein>
    <recommendedName>
        <fullName evidence="7">HAT C-terminal dimerisation domain-containing protein</fullName>
    </recommendedName>
</protein>
<dbReference type="InterPro" id="IPR052035">
    <property type="entry name" value="ZnF_BED_domain_contain"/>
</dbReference>